<dbReference type="Pfam" id="PF00691">
    <property type="entry name" value="OmpA"/>
    <property type="match status" value="1"/>
</dbReference>
<feature type="domain" description="OmpA-like" evidence="10">
    <location>
        <begin position="110"/>
        <end position="230"/>
    </location>
</feature>
<evidence type="ECO:0000313" key="11">
    <source>
        <dbReference type="EMBL" id="KTD78388.1"/>
    </source>
</evidence>
<dbReference type="GO" id="GO:0005886">
    <property type="term" value="C:plasma membrane"/>
    <property type="evidence" value="ECO:0007669"/>
    <property type="project" value="UniProtKB-SubCell"/>
</dbReference>
<dbReference type="RefSeq" id="WP_058480479.1">
    <property type="nucleotide sequence ID" value="NZ_CAAAIQ010000004.1"/>
</dbReference>
<keyword evidence="5 9" id="KW-1133">Transmembrane helix</keyword>
<dbReference type="InterPro" id="IPR025713">
    <property type="entry name" value="MotB-like_N_dom"/>
</dbReference>
<dbReference type="PROSITE" id="PS51123">
    <property type="entry name" value="OMPA_2"/>
    <property type="match status" value="1"/>
</dbReference>
<dbReference type="PATRIC" id="fig|66969.6.peg.1984"/>
<dbReference type="Gene3D" id="3.30.1330.60">
    <property type="entry name" value="OmpA-like domain"/>
    <property type="match status" value="1"/>
</dbReference>
<gene>
    <name evidence="11" type="primary">motB_2</name>
    <name evidence="11" type="ORF">Lwal_1823</name>
</gene>
<keyword evidence="12" id="KW-1185">Reference proteome</keyword>
<evidence type="ECO:0000256" key="4">
    <source>
        <dbReference type="ARBA" id="ARBA00022692"/>
    </source>
</evidence>
<comment type="subcellular location">
    <subcellularLocation>
        <location evidence="1">Cell membrane</location>
        <topology evidence="1">Single-pass membrane protein</topology>
    </subcellularLocation>
</comment>
<keyword evidence="11" id="KW-0969">Cilium</keyword>
<evidence type="ECO:0000256" key="1">
    <source>
        <dbReference type="ARBA" id="ARBA00004162"/>
    </source>
</evidence>
<dbReference type="PANTHER" id="PTHR30329:SF20">
    <property type="entry name" value="EXPORTED PROTEIN"/>
    <property type="match status" value="1"/>
</dbReference>
<feature type="transmembrane region" description="Helical" evidence="9">
    <location>
        <begin position="21"/>
        <end position="38"/>
    </location>
</feature>
<evidence type="ECO:0000256" key="8">
    <source>
        <dbReference type="SAM" id="MobiDB-lite"/>
    </source>
</evidence>
<evidence type="ECO:0000313" key="12">
    <source>
        <dbReference type="Proteomes" id="UP000054729"/>
    </source>
</evidence>
<accession>A0A0W1AAT5</accession>
<dbReference type="AlphaFoldDB" id="A0A0W1AAT5"/>
<evidence type="ECO:0000256" key="2">
    <source>
        <dbReference type="ARBA" id="ARBA00008914"/>
    </source>
</evidence>
<dbReference type="InterPro" id="IPR050330">
    <property type="entry name" value="Bact_OuterMem_StrucFunc"/>
</dbReference>
<keyword evidence="11" id="KW-0282">Flagellum</keyword>
<dbReference type="EMBL" id="LNZB01000041">
    <property type="protein sequence ID" value="KTD78388.1"/>
    <property type="molecule type" value="Genomic_DNA"/>
</dbReference>
<dbReference type="InterPro" id="IPR036737">
    <property type="entry name" value="OmpA-like_sf"/>
</dbReference>
<evidence type="ECO:0000259" key="10">
    <source>
        <dbReference type="PROSITE" id="PS51123"/>
    </source>
</evidence>
<dbReference type="Proteomes" id="UP000054729">
    <property type="component" value="Unassembled WGS sequence"/>
</dbReference>
<dbReference type="PANTHER" id="PTHR30329">
    <property type="entry name" value="STATOR ELEMENT OF FLAGELLAR MOTOR COMPLEX"/>
    <property type="match status" value="1"/>
</dbReference>
<dbReference type="InterPro" id="IPR006665">
    <property type="entry name" value="OmpA-like"/>
</dbReference>
<evidence type="ECO:0000256" key="5">
    <source>
        <dbReference type="ARBA" id="ARBA00022989"/>
    </source>
</evidence>
<feature type="compositionally biased region" description="Basic and acidic residues" evidence="8">
    <location>
        <begin position="59"/>
        <end position="84"/>
    </location>
</feature>
<protein>
    <submittedName>
        <fullName evidence="11">Flagellar motor protein MotD</fullName>
    </submittedName>
</protein>
<evidence type="ECO:0000256" key="3">
    <source>
        <dbReference type="ARBA" id="ARBA00022475"/>
    </source>
</evidence>
<comment type="similarity">
    <text evidence="2">Belongs to the MotB family.</text>
</comment>
<sequence>MKHKPHKTEDHEDSHRWVVSYADFITLLFAFFVVMYAISSVNDSKYKSLSEGMKSAFNQKDKNKATQSTDNKKDGPEVHKTKGTYKDGLDDLNKSLSDIEDGSYKINRQEGWVEIDIKAEALFDSGSSDIKAVALIKLMQVAGKIKELPFPVVVEGYTDNIPINTPQFPSNWELSASRAATVGRILNGFGITANRILVTGYGDQYPIADNSTESGRNQNRRVSILITKSKKVERIFNPDFNRIRAAAIVISH</sequence>
<name>A0A0W1AAT5_9GAMM</name>
<organism evidence="11 12">
    <name type="scientific">Legionella waltersii</name>
    <dbReference type="NCBI Taxonomy" id="66969"/>
    <lineage>
        <taxon>Bacteria</taxon>
        <taxon>Pseudomonadati</taxon>
        <taxon>Pseudomonadota</taxon>
        <taxon>Gammaproteobacteria</taxon>
        <taxon>Legionellales</taxon>
        <taxon>Legionellaceae</taxon>
        <taxon>Legionella</taxon>
    </lineage>
</organism>
<keyword evidence="11" id="KW-0966">Cell projection</keyword>
<dbReference type="Pfam" id="PF13677">
    <property type="entry name" value="MotB_plug"/>
    <property type="match status" value="1"/>
</dbReference>
<evidence type="ECO:0000256" key="6">
    <source>
        <dbReference type="ARBA" id="ARBA00023136"/>
    </source>
</evidence>
<proteinExistence type="inferred from homology"/>
<keyword evidence="3" id="KW-1003">Cell membrane</keyword>
<comment type="caution">
    <text evidence="11">The sequence shown here is derived from an EMBL/GenBank/DDBJ whole genome shotgun (WGS) entry which is preliminary data.</text>
</comment>
<keyword evidence="4 9" id="KW-0812">Transmembrane</keyword>
<feature type="region of interest" description="Disordered" evidence="8">
    <location>
        <begin position="58"/>
        <end position="84"/>
    </location>
</feature>
<dbReference type="PRINTS" id="PR01023">
    <property type="entry name" value="NAFLGMOTY"/>
</dbReference>
<dbReference type="CDD" id="cd07185">
    <property type="entry name" value="OmpA_C-like"/>
    <property type="match status" value="1"/>
</dbReference>
<evidence type="ECO:0000256" key="7">
    <source>
        <dbReference type="PROSITE-ProRule" id="PRU00473"/>
    </source>
</evidence>
<reference evidence="11 12" key="1">
    <citation type="submission" date="2015-11" db="EMBL/GenBank/DDBJ databases">
        <title>Genomic analysis of 38 Legionella species identifies large and diverse effector repertoires.</title>
        <authorList>
            <person name="Burstein D."/>
            <person name="Amaro F."/>
            <person name="Zusman T."/>
            <person name="Lifshitz Z."/>
            <person name="Cohen O."/>
            <person name="Gilbert J.A."/>
            <person name="Pupko T."/>
            <person name="Shuman H.A."/>
            <person name="Segal G."/>
        </authorList>
    </citation>
    <scope>NUCLEOTIDE SEQUENCE [LARGE SCALE GENOMIC DNA]</scope>
    <source>
        <strain evidence="11 12">ATCC 51914</strain>
    </source>
</reference>
<dbReference type="SUPFAM" id="SSF103088">
    <property type="entry name" value="OmpA-like"/>
    <property type="match status" value="1"/>
</dbReference>
<dbReference type="STRING" id="66969.Lwal_1823"/>
<evidence type="ECO:0000256" key="9">
    <source>
        <dbReference type="SAM" id="Phobius"/>
    </source>
</evidence>
<keyword evidence="6 7" id="KW-0472">Membrane</keyword>